<name>A0ABR4HWF3_9EURO</name>
<accession>A0ABR4HWF3</accession>
<dbReference type="EMBL" id="JBFXLS010000079">
    <property type="protein sequence ID" value="KAL2819042.1"/>
    <property type="molecule type" value="Genomic_DNA"/>
</dbReference>
<comment type="caution">
    <text evidence="1">The sequence shown here is derived from an EMBL/GenBank/DDBJ whole genome shotgun (WGS) entry which is preliminary data.</text>
</comment>
<protein>
    <submittedName>
        <fullName evidence="1">Uncharacterized protein</fullName>
    </submittedName>
</protein>
<evidence type="ECO:0000313" key="2">
    <source>
        <dbReference type="Proteomes" id="UP001610335"/>
    </source>
</evidence>
<evidence type="ECO:0000313" key="1">
    <source>
        <dbReference type="EMBL" id="KAL2819042.1"/>
    </source>
</evidence>
<dbReference type="Proteomes" id="UP001610335">
    <property type="component" value="Unassembled WGS sequence"/>
</dbReference>
<gene>
    <name evidence="1" type="ORF">BDW59DRAFT_181736</name>
</gene>
<reference evidence="1 2" key="1">
    <citation type="submission" date="2024-07" db="EMBL/GenBank/DDBJ databases">
        <title>Section-level genome sequencing and comparative genomics of Aspergillus sections Usti and Cavernicolus.</title>
        <authorList>
            <consortium name="Lawrence Berkeley National Laboratory"/>
            <person name="Nybo J.L."/>
            <person name="Vesth T.C."/>
            <person name="Theobald S."/>
            <person name="Frisvad J.C."/>
            <person name="Larsen T.O."/>
            <person name="Kjaerboelling I."/>
            <person name="Rothschild-Mancinelli K."/>
            <person name="Lyhne E.K."/>
            <person name="Kogle M.E."/>
            <person name="Barry K."/>
            <person name="Clum A."/>
            <person name="Na H."/>
            <person name="Ledsgaard L."/>
            <person name="Lin J."/>
            <person name="Lipzen A."/>
            <person name="Kuo A."/>
            <person name="Riley R."/>
            <person name="Mondo S."/>
            <person name="LaButti K."/>
            <person name="Haridas S."/>
            <person name="Pangalinan J."/>
            <person name="Salamov A.A."/>
            <person name="Simmons B.A."/>
            <person name="Magnuson J.K."/>
            <person name="Chen J."/>
            <person name="Drula E."/>
            <person name="Henrissat B."/>
            <person name="Wiebenga A."/>
            <person name="Lubbers R.J."/>
            <person name="Gomes A.C."/>
            <person name="Makela M.R."/>
            <person name="Stajich J."/>
            <person name="Grigoriev I.V."/>
            <person name="Mortensen U.H."/>
            <person name="De vries R.P."/>
            <person name="Baker S.E."/>
            <person name="Andersen M.R."/>
        </authorList>
    </citation>
    <scope>NUCLEOTIDE SEQUENCE [LARGE SCALE GENOMIC DNA]</scope>
    <source>
        <strain evidence="1 2">CBS 600.67</strain>
    </source>
</reference>
<sequence length="1003" mass="110799">MTSIQRIAANGVQITPEVNFALFNGNFDFSLYKCDAPAELVLVGERLSKQRRELAEEGSLHILARRLRFLFEGVFPSVPSLLKAYGTRASEIVRELDKAGCPSGSIVNGIFGPHLGVDSTSIWAGATSGGSGLLMHLLACMLARIWSPQEATAIWAELIDQRRRVVKDQTPEDDSSNNFFARQAAAYETEWASIQSWDSSARAWLQIADNSSLKRQQKQIELIANNLSVAIQTQVTSDSGVTGSILRKDNTYDSVIMNFSRALSTMEDLIMGRPQRILDGGVLLGLTSWQLYPDLVLLGPKTQEIFQKDSLISPSGIATLSISYQEDPHGNQDGVYWSLPLASLRYYGTVQCKRSSLHDSKLTFAQLQALILGASLDSVDTLPIAGDILKSLWTLGYASIGLNEYPQSKSVPHDGFFQLDMNLKTIMPALHLLSPLIGGVDLVSSNIEGDQKIALQLIKYGANCARSWIGSSSTVATSFFGVTDPTFVLKNASTPEVRVTVLRALCEPLLSESDAFIIRFKTDNGSCAFASLAQHPGPSGRKRNRNEFESEPEDEEWVFLSSKNEKQYPVLTWQDEYNLEDLKEEAKHYNFSSFVREDWRPRVTVVWELFIGIHNLAAVYIRRGRATQGQGVPLPTVPLPVIRNLLHNRCLDVNGTMECITGWFAVNRPSHQFSLLALGRIIEHYKSHLPYITLSMSIIKQAPETWTWAKTLVNELEIQQLVAASHARAGLVTDSLYPSPLTREQAFASILQFESGSISLDVHELNSVMAISSGNSLFIAQRILHDPIPPEGLASCAVAHAIGNVGKPGIALLFAPDKPNIREHDVERWQVVNHNPFDDNPVGGLFDGSSLQMSFTGWVGPLRVRGPSAFRGMEAYNLETQISMYDRGEWVADLNILKALGSCQGLQACELLKERCGHNPAVAHSGVQFVSVDCWEVLLSPSDKPMVLRSGSSWMARMTGVCIAYSRGLRCFLLPPHEAVCWTCVVDEADIRDLGGQKILFIY</sequence>
<keyword evidence="2" id="KW-1185">Reference proteome</keyword>
<proteinExistence type="predicted"/>
<organism evidence="1 2">
    <name type="scientific">Aspergillus cavernicola</name>
    <dbReference type="NCBI Taxonomy" id="176166"/>
    <lineage>
        <taxon>Eukaryota</taxon>
        <taxon>Fungi</taxon>
        <taxon>Dikarya</taxon>
        <taxon>Ascomycota</taxon>
        <taxon>Pezizomycotina</taxon>
        <taxon>Eurotiomycetes</taxon>
        <taxon>Eurotiomycetidae</taxon>
        <taxon>Eurotiales</taxon>
        <taxon>Aspergillaceae</taxon>
        <taxon>Aspergillus</taxon>
        <taxon>Aspergillus subgen. Nidulantes</taxon>
    </lineage>
</organism>